<sequence length="248" mass="29264">MNAYVKHQVDPVVRTNLDFRLNEVPHFWFGNDPFRTRMFDALSLTFPVGERYFIQSVRALRDKITDPDLQQRVADFIKQEAQHGLAHDKMNQEMQHQGMPVDQFVQFMGEHFEYILKHRSKQYNIAMTAAAEHLTALMAETFYSKKETLEDVHPFVRALFAWHSIEEMEHRDGFTRLQRAQFALKGIPWFFGKAGKLSAMRKQYLDWFKADFHPSQHPVIRQYQVWVDTLAETDDPIQAGEAFWQVAQ</sequence>
<evidence type="ECO:0000313" key="2">
    <source>
        <dbReference type="Proteomes" id="UP000490535"/>
    </source>
</evidence>
<evidence type="ECO:0000313" key="1">
    <source>
        <dbReference type="EMBL" id="KAF1018660.1"/>
    </source>
</evidence>
<name>A0A833UNG4_ACIBZ</name>
<dbReference type="InterPro" id="IPR016516">
    <property type="entry name" value="UCP07580"/>
</dbReference>
<gene>
    <name evidence="1" type="ORF">GAK29_04157</name>
</gene>
<organism evidence="1 2">
    <name type="scientific">Acinetobacter bereziniae</name>
    <name type="common">Acinetobacter genomosp. 10</name>
    <dbReference type="NCBI Taxonomy" id="106648"/>
    <lineage>
        <taxon>Bacteria</taxon>
        <taxon>Pseudomonadati</taxon>
        <taxon>Pseudomonadota</taxon>
        <taxon>Gammaproteobacteria</taxon>
        <taxon>Moraxellales</taxon>
        <taxon>Moraxellaceae</taxon>
        <taxon>Acinetobacter</taxon>
    </lineage>
</organism>
<reference evidence="2" key="1">
    <citation type="journal article" date="2020" name="MBio">
        <title>Horizontal gene transfer to a defensive symbiont with a reduced genome amongst a multipartite beetle microbiome.</title>
        <authorList>
            <person name="Waterworth S.C."/>
            <person name="Florez L.V."/>
            <person name="Rees E.R."/>
            <person name="Hertweck C."/>
            <person name="Kaltenpoth M."/>
            <person name="Kwan J.C."/>
        </authorList>
    </citation>
    <scope>NUCLEOTIDE SEQUENCE [LARGE SCALE GENOMIC DNA]</scope>
</reference>
<protein>
    <recommendedName>
        <fullName evidence="3">Metal-dependent hydrolase</fullName>
    </recommendedName>
</protein>
<dbReference type="AlphaFoldDB" id="A0A833UNG4"/>
<proteinExistence type="predicted"/>
<dbReference type="PANTHER" id="PTHR39456">
    <property type="entry name" value="METAL-DEPENDENT HYDROLASE"/>
    <property type="match status" value="1"/>
</dbReference>
<accession>A0A833UNG4</accession>
<evidence type="ECO:0008006" key="3">
    <source>
        <dbReference type="Google" id="ProtNLM"/>
    </source>
</evidence>
<dbReference type="EMBL" id="WNDP01000167">
    <property type="protein sequence ID" value="KAF1018660.1"/>
    <property type="molecule type" value="Genomic_DNA"/>
</dbReference>
<dbReference type="Pfam" id="PF10118">
    <property type="entry name" value="Metal_hydrol"/>
    <property type="match status" value="1"/>
</dbReference>
<comment type="caution">
    <text evidence="1">The sequence shown here is derived from an EMBL/GenBank/DDBJ whole genome shotgun (WGS) entry which is preliminary data.</text>
</comment>
<dbReference type="Proteomes" id="UP000490535">
    <property type="component" value="Unassembled WGS sequence"/>
</dbReference>
<dbReference type="PANTHER" id="PTHR39456:SF1">
    <property type="entry name" value="METAL-DEPENDENT HYDROLASE"/>
    <property type="match status" value="1"/>
</dbReference>